<dbReference type="Proteomes" id="UP000030742">
    <property type="component" value="Unassembled WGS sequence"/>
</dbReference>
<keyword evidence="2" id="KW-0812">Transmembrane</keyword>
<reference evidence="3 5" key="1">
    <citation type="journal article" date="2013" name="Genome Biol.">
        <title>Draft genome of the mountain pine beetle, Dendroctonus ponderosae Hopkins, a major forest pest.</title>
        <authorList>
            <person name="Keeling C.I."/>
            <person name="Yuen M.M."/>
            <person name="Liao N.Y."/>
            <person name="Docking T.R."/>
            <person name="Chan S.K."/>
            <person name="Taylor G.A."/>
            <person name="Palmquist D.L."/>
            <person name="Jackman S.D."/>
            <person name="Nguyen A."/>
            <person name="Li M."/>
            <person name="Henderson H."/>
            <person name="Janes J.K."/>
            <person name="Zhao Y."/>
            <person name="Pandoh P."/>
            <person name="Moore R."/>
            <person name="Sperling F.A."/>
            <person name="Huber D.P."/>
            <person name="Birol I."/>
            <person name="Jones S.J."/>
            <person name="Bohlmann J."/>
        </authorList>
    </citation>
    <scope>NUCLEOTIDE SEQUENCE</scope>
</reference>
<evidence type="ECO:0000313" key="5">
    <source>
        <dbReference type="Proteomes" id="UP000030742"/>
    </source>
</evidence>
<feature type="non-terminal residue" evidence="3">
    <location>
        <position position="1"/>
    </location>
</feature>
<feature type="coiled-coil region" evidence="1">
    <location>
        <begin position="41"/>
        <end position="68"/>
    </location>
</feature>
<dbReference type="OrthoDB" id="687730at2759"/>
<dbReference type="HOGENOM" id="CLU_1050757_0_0_1"/>
<accession>N6UER8</accession>
<gene>
    <name evidence="4" type="ORF">D910_09238</name>
    <name evidence="3" type="ORF">YQE_06356</name>
</gene>
<feature type="transmembrane region" description="Helical" evidence="2">
    <location>
        <begin position="244"/>
        <end position="260"/>
    </location>
</feature>
<sequence length="265" mass="30523">MCVKNSSAAFTESQNNLNDSCSPCQEIQADSSDFVSDGADSKTLKYQYQSAQREQNDLRRKIAILEKNSETNQAKILELNQSLNEEKELSGSRLVVCEKLKEELMFLEEKWKESNIENKKLLQRVNELVICIDKKKESETRELNMEKETACTGIPPNEAQVQENMPEASQTGTLNTVPHLSASINHNSCSSILSNEELTNIEEELVLFKEKYAQSCEDKLKLQKDLLKLRVQYNMMCDSLYNKYFWYIGPLVIIVIYLLIREWIS</sequence>
<organism evidence="3">
    <name type="scientific">Dendroctonus ponderosae</name>
    <name type="common">Mountain pine beetle</name>
    <dbReference type="NCBI Taxonomy" id="77166"/>
    <lineage>
        <taxon>Eukaryota</taxon>
        <taxon>Metazoa</taxon>
        <taxon>Ecdysozoa</taxon>
        <taxon>Arthropoda</taxon>
        <taxon>Hexapoda</taxon>
        <taxon>Insecta</taxon>
        <taxon>Pterygota</taxon>
        <taxon>Neoptera</taxon>
        <taxon>Endopterygota</taxon>
        <taxon>Coleoptera</taxon>
        <taxon>Polyphaga</taxon>
        <taxon>Cucujiformia</taxon>
        <taxon>Curculionidae</taxon>
        <taxon>Scolytinae</taxon>
        <taxon>Dendroctonus</taxon>
    </lineage>
</organism>
<evidence type="ECO:0000313" key="4">
    <source>
        <dbReference type="EMBL" id="ERL91915.1"/>
    </source>
</evidence>
<protein>
    <submittedName>
        <fullName evidence="3">Uncharacterized protein</fullName>
    </submittedName>
</protein>
<name>N6UER8_DENPD</name>
<evidence type="ECO:0000256" key="1">
    <source>
        <dbReference type="SAM" id="Coils"/>
    </source>
</evidence>
<proteinExistence type="predicted"/>
<keyword evidence="1" id="KW-0175">Coiled coil</keyword>
<keyword evidence="2" id="KW-1133">Transmembrane helix</keyword>
<dbReference type="EMBL" id="KB740950">
    <property type="protein sequence ID" value="ENN77142.1"/>
    <property type="molecule type" value="Genomic_DNA"/>
</dbReference>
<keyword evidence="2" id="KW-0472">Membrane</keyword>
<evidence type="ECO:0000256" key="2">
    <source>
        <dbReference type="SAM" id="Phobius"/>
    </source>
</evidence>
<dbReference type="EMBL" id="KB632307">
    <property type="protein sequence ID" value="ERL91915.1"/>
    <property type="molecule type" value="Genomic_DNA"/>
</dbReference>
<dbReference type="STRING" id="77166.N6UER8"/>
<dbReference type="AlphaFoldDB" id="N6UER8"/>
<evidence type="ECO:0000313" key="3">
    <source>
        <dbReference type="EMBL" id="ENN77142.1"/>
    </source>
</evidence>